<dbReference type="SUPFAM" id="SSF49764">
    <property type="entry name" value="HSP20-like chaperones"/>
    <property type="match status" value="1"/>
</dbReference>
<proteinExistence type="inferred from homology"/>
<name>A0A316D784_9BACL</name>
<dbReference type="CDD" id="cd06464">
    <property type="entry name" value="ACD_sHsps-like"/>
    <property type="match status" value="1"/>
</dbReference>
<dbReference type="Pfam" id="PF00011">
    <property type="entry name" value="HSP20"/>
    <property type="match status" value="1"/>
</dbReference>
<comment type="caution">
    <text evidence="5">The sequence shown here is derived from an EMBL/GenBank/DDBJ whole genome shotgun (WGS) entry which is preliminary data.</text>
</comment>
<dbReference type="InterPro" id="IPR008978">
    <property type="entry name" value="HSP20-like_chaperone"/>
</dbReference>
<comment type="similarity">
    <text evidence="1 2">Belongs to the small heat shock protein (HSP20) family.</text>
</comment>
<dbReference type="PANTHER" id="PTHR11527">
    <property type="entry name" value="HEAT-SHOCK PROTEIN 20 FAMILY MEMBER"/>
    <property type="match status" value="1"/>
</dbReference>
<feature type="region of interest" description="Disordered" evidence="3">
    <location>
        <begin position="34"/>
        <end position="66"/>
    </location>
</feature>
<sequence>MKNPKDLKRWESQARSFFGDEFWNDILSVMPGAEAAPAQHTAQQTTQERETKPHTGASAVRSSKPQPAVDVFRTEKLLLVQIELPGLRSVEAVDIYLQGGELVVTGNISRRFSREQTLLAERFVGDFKRMVPLPEPVDEENIEARYVNGILEIVLPRLKRRGEPKKRIRIARDSDDFEN</sequence>
<feature type="compositionally biased region" description="Low complexity" evidence="3">
    <location>
        <begin position="34"/>
        <end position="46"/>
    </location>
</feature>
<protein>
    <submittedName>
        <fullName evidence="5">HSP20 family molecular chaperone IbpA</fullName>
    </submittedName>
</protein>
<evidence type="ECO:0000313" key="5">
    <source>
        <dbReference type="EMBL" id="PWK08467.1"/>
    </source>
</evidence>
<organism evidence="5 6">
    <name type="scientific">Tumebacillus permanentifrigoris</name>
    <dbReference type="NCBI Taxonomy" id="378543"/>
    <lineage>
        <taxon>Bacteria</taxon>
        <taxon>Bacillati</taxon>
        <taxon>Bacillota</taxon>
        <taxon>Bacilli</taxon>
        <taxon>Bacillales</taxon>
        <taxon>Alicyclobacillaceae</taxon>
        <taxon>Tumebacillus</taxon>
    </lineage>
</organism>
<dbReference type="InterPro" id="IPR031107">
    <property type="entry name" value="Small_HSP"/>
</dbReference>
<evidence type="ECO:0000256" key="2">
    <source>
        <dbReference type="RuleBase" id="RU003616"/>
    </source>
</evidence>
<evidence type="ECO:0000313" key="6">
    <source>
        <dbReference type="Proteomes" id="UP000245634"/>
    </source>
</evidence>
<dbReference type="RefSeq" id="WP_170119511.1">
    <property type="nucleotide sequence ID" value="NZ_QGGL01000015.1"/>
</dbReference>
<reference evidence="5 6" key="1">
    <citation type="submission" date="2018-05" db="EMBL/GenBank/DDBJ databases">
        <title>Genomic Encyclopedia of Type Strains, Phase IV (KMG-IV): sequencing the most valuable type-strain genomes for metagenomic binning, comparative biology and taxonomic classification.</title>
        <authorList>
            <person name="Goeker M."/>
        </authorList>
    </citation>
    <scope>NUCLEOTIDE SEQUENCE [LARGE SCALE GENOMIC DNA]</scope>
    <source>
        <strain evidence="5 6">DSM 18773</strain>
    </source>
</reference>
<dbReference type="EMBL" id="QGGL01000015">
    <property type="protein sequence ID" value="PWK08467.1"/>
    <property type="molecule type" value="Genomic_DNA"/>
</dbReference>
<dbReference type="Gene3D" id="2.60.40.790">
    <property type="match status" value="1"/>
</dbReference>
<dbReference type="Proteomes" id="UP000245634">
    <property type="component" value="Unassembled WGS sequence"/>
</dbReference>
<dbReference type="PROSITE" id="PS01031">
    <property type="entry name" value="SHSP"/>
    <property type="match status" value="1"/>
</dbReference>
<evidence type="ECO:0000259" key="4">
    <source>
        <dbReference type="PROSITE" id="PS01031"/>
    </source>
</evidence>
<dbReference type="InterPro" id="IPR002068">
    <property type="entry name" value="A-crystallin/Hsp20_dom"/>
</dbReference>
<evidence type="ECO:0000256" key="3">
    <source>
        <dbReference type="SAM" id="MobiDB-lite"/>
    </source>
</evidence>
<keyword evidence="6" id="KW-1185">Reference proteome</keyword>
<feature type="domain" description="SHSP" evidence="4">
    <location>
        <begin position="60"/>
        <end position="173"/>
    </location>
</feature>
<dbReference type="AlphaFoldDB" id="A0A316D784"/>
<evidence type="ECO:0000256" key="1">
    <source>
        <dbReference type="PROSITE-ProRule" id="PRU00285"/>
    </source>
</evidence>
<accession>A0A316D784</accession>
<gene>
    <name evidence="5" type="ORF">C7459_115127</name>
</gene>